<dbReference type="InterPro" id="IPR029063">
    <property type="entry name" value="SAM-dependent_MTases_sf"/>
</dbReference>
<feature type="active site" description="Proton acceptor; for dehydratase activity" evidence="6">
    <location>
        <position position="1003"/>
    </location>
</feature>
<dbReference type="PROSITE" id="PS50075">
    <property type="entry name" value="CARRIER"/>
    <property type="match status" value="1"/>
</dbReference>
<reference evidence="11 12" key="1">
    <citation type="submission" date="2018-05" db="EMBL/GenBank/DDBJ databases">
        <title>Genome sequencing and assembly of the regulated plant pathogen Lachnellula willkommii and related sister species for the development of diagnostic species identification markers.</title>
        <authorList>
            <person name="Giroux E."/>
            <person name="Bilodeau G."/>
        </authorList>
    </citation>
    <scope>NUCLEOTIDE SEQUENCE [LARGE SCALE GENOMIC DNA]</scope>
    <source>
        <strain evidence="11 12">CBS 160.35</strain>
    </source>
</reference>
<evidence type="ECO:0000259" key="10">
    <source>
        <dbReference type="PROSITE" id="PS52019"/>
    </source>
</evidence>
<dbReference type="Pfam" id="PF21089">
    <property type="entry name" value="PKS_DH_N"/>
    <property type="match status" value="1"/>
</dbReference>
<proteinExistence type="predicted"/>
<dbReference type="Proteomes" id="UP000443090">
    <property type="component" value="Unassembled WGS sequence"/>
</dbReference>
<dbReference type="CDD" id="cd02440">
    <property type="entry name" value="AdoMet_MTases"/>
    <property type="match status" value="1"/>
</dbReference>
<dbReference type="OrthoDB" id="329835at2759"/>
<dbReference type="SMART" id="SM00827">
    <property type="entry name" value="PKS_AT"/>
    <property type="match status" value="1"/>
</dbReference>
<keyword evidence="5" id="KW-0511">Multifunctional enzyme</keyword>
<feature type="active site" description="Proton donor; for dehydratase activity" evidence="6">
    <location>
        <position position="1181"/>
    </location>
</feature>
<dbReference type="PANTHER" id="PTHR43775:SF20">
    <property type="entry name" value="HYBRID PKS-NRPS SYNTHETASE APDA"/>
    <property type="match status" value="1"/>
</dbReference>
<dbReference type="PROSITE" id="PS00606">
    <property type="entry name" value="KS3_1"/>
    <property type="match status" value="1"/>
</dbReference>
<dbReference type="InterPro" id="IPR014031">
    <property type="entry name" value="Ketoacyl_synth_C"/>
</dbReference>
<dbReference type="InterPro" id="IPR049552">
    <property type="entry name" value="PKS_DH_N"/>
</dbReference>
<dbReference type="InterPro" id="IPR020807">
    <property type="entry name" value="PKS_DH"/>
</dbReference>
<dbReference type="SMART" id="SM00826">
    <property type="entry name" value="PKS_DH"/>
    <property type="match status" value="1"/>
</dbReference>
<dbReference type="InterPro" id="IPR049551">
    <property type="entry name" value="PKS_DH_C"/>
</dbReference>
<dbReference type="PANTHER" id="PTHR43775">
    <property type="entry name" value="FATTY ACID SYNTHASE"/>
    <property type="match status" value="1"/>
</dbReference>
<sequence>MAKSSASEPVAIIGSACHFAGGVNSPSKLWDLLQNPRDVRSEIPDSRFSAKGFYHSNHAHHGHSNVMHSYIVSLANRHIIFLLSGVEKVAKEQQIEEDISAFDADFFSINLVETGAMDPQQRMLMETVYEAIEAAGMTIEGLKNSDTGVFVGAMSADYEAIQLRDIDAIPTYFATGTARSILSNRISYFFDWHGPCMTIDTACSSSLVAVDQAVKALRSGESRMAVACGSNLILGPESYIMESKLKMLSPDGLGRMWDKAANGYARGDGVATIVLKTLTAAIADGDHIDCVLRETGVNQDGATPGITMPSAAAQQALIESTYAKAGLDLNLKTDRPQLFEAHGTGTPAGDPIEAEAISQAFFGQDKQMQPENDHLYVGSIKTILGHTEGTAGIAAVLRASLAIQNSKIPPNLLFESLSPAVAPFYENLEIPKVTHAWPKNLEGPKRASVNSFGFGGTNAHAILESYEAAASVDSIMTSSSTSGPLFTPYVFSAASERSLKANLLAFATHLEEQPSYNAHNLAYTLRQRRSVFSHRIAYSSESLDGLRTKILSSLDDEDATVGVKARGTIDNGAPKILGIFTGQGAQYPRMGASLVEQSPLAAQIIDDLESHLSRLLDIDRPNWSLRSELLASSSRVHEAAISQPLCTAVQILLVDLLRLAHVEFDAVVGHSSGEIAAAYAAGYLTARDAIVIAYYRGLQCQYAASPNGSGKGAMLAVGTSLEDATELCKDDMFAGRIYVAAHNSSSSVTISGDEDAIDELQIILDDENKFNRRLKVDQAYHSSHMLPCFDPYVESLDRAKIKAQSPSSSAKCLWYSSVYNGSPIDPGIGPSNVYWAENMTKPVLFGQALAAALSGHGVLDIALEVGAHPALKGPCSQSMSDVLGQNIPYHGCLDRKTNAVQAMSTCLGFLWSCQDNSSVDLNAYEIAVSRREEAPFTLVKGLPSYQWNHSIKHWHESRRSRRMRLRKQPFHQLLGDESPDSAPHHLRWTNVLKPREIDWLEGHQVQGQIVFPAASYVCTALEAAKVLAAGKQVQLIELSDFVIHQAITFERDNSAVEVLIELSHVTEDHSGALRAKFTYSAALGAQTSDLQLAAGGEVRLLLGSSSPEILPERGLTTPHLIDVQPQRQYGFMESLGYNFTGAFCSLKRLRRKLNRASCELSVQPMDTNSESLLLLHPAEVDAAFQSVMLAYSYPGDDQLRTLHLPASISKIRVNPALCGARKFQGEDLNLSVDSTCNQIDRATPGSGFFGHVDFYVSGCANAALQVDGVKFVPFAGAVNEDRNVFHKMDWVLAAPDGISAANGIPVTQEDTVLLWVLSRIASFYLRDFDGMVPADSPVRVEAPLCHYLNYARHMTGLLRSGEHKYAKREWLADTFDDIMEDVRKHGFSENADVKIMFLVGETMPRVFKQETTMIEHMRTSGLLDAFYTHGIATMQSSLWLSHTVKQITDRHPHLNILEIGAGTGGATKNILNSAGQSFDSYTFTDISSSFFENAAEIFAAWRDRMVFKVYDAERDAIEQGFEEGKYDVVIASFIIHATAELSKTMRNLRSLLKPGGYLVVAEGTSDGPLQSGDGFIFGALPGWWLGVDEGRVLSPFVNVPQWDALLRCTGFSGIDTLAPAKLLDTFGIVLFVSQAVDDQISFLREPLATAMSLVASASTRTTIAKLVIVGGVTESVAKIARELGFMFKDLAKRVVLYKTLKDVDYAVVDEASTVISLTEIDMPVFKEMTSQAWHGLRNMFKTGKTLLWISTGRLADEPWSNMPVGFGRSATNELSELRIQFLDFPARDSINVRLIAESLLRLHFEDLNGDDFLWTAEPELVIDAEGRHLVPRLNPIAAANDRYNSIQRPILHEVDVGTSVVELHQTSNRCSLTEIYRYETAEDAELEMMKLRTTSTVLSALKTKVGHQFLASGVDSTGRRYLALVPRPLAVFDILKECAVSYDLGTLGLTEVDFLAVVAAHLLSLVVMKSLLPGQTIALHNVSPLISQAVNIQASLKGVIVFCTTDSGNDFPEPISCVRLPAYISRSELSQILPSELACFVGLSSKDRTENEDNILSTLSYHCRCETASSIYSIDGIDAGLASTGILTKLLKKAVQFAQDTNSPNLYRSSETVSLANLTTEERPRNPIAIVDWTASTLLPVQVSRLDLKPMFKGNKTYWLCGMSGALGISVCDWMINQGVKYLVITSRNPKVEQSWLKDHLRNDVNVKIMSCDVTDEKALRAVHKRIQQTMPPIVGALTGAMVLRDSSIPNMQYNHVMDVVRPKVLGSLHLDRIFHNVNLDFFILVSSISCVIGNVGQANYAAANMYMCSLAANRRKRGLNAVALNGGAIIGAGYITESDRVLDLTVERMSLVHLSEEDFHQMIAEAIENGHIDSPNGSEITTGLLSISPDSPNIPKWYSNPKFSRFVIHRTASNADKRQQTATASIQDHLKTCQTQCDLSLLVQQSFGDQLRKILQTSDRVSNEEIFSKRGPELGLDSLISVDIRSWFLKNFQANIPVLKIMGNDTMATLVQSVVEVIPAEMVPQMSPSAAEELNESPSSSTTSKSDTPPSFQTPSAPTTLAPIDWEAECTPPADFATIQLLPDSRPAIPPKVIVVTGATGFLGHHLLNLLLKKTSTERIHCLGVRKLTTRLQNKELPIDSRVKYHEGKLSDPLLGLSEQEVKSIFVQADVVIHNGADTSHVKNYKVLRSSNVGSTIALTRLCLPRHIPMHYISSAGIAMYYNGDAFPEVSIAGPGSLYPASDGSFGYGCSKWTNERFLEHVHKQYSLPVCIYRPSTIIREGVDATTSQAELDWVNALLRYIRKTKTAPKIEHNCGALDLIHVESCCADVLNHVVRGGPGKKLKYINQVGDVVIPMNAMHDMDADKGDRYELLPLSDWISRAVEAGLHPAIAMLIQAMDEPGRPDYPRLLKGREDV</sequence>
<dbReference type="Pfam" id="PF16197">
    <property type="entry name" value="KAsynt_C_assoc"/>
    <property type="match status" value="1"/>
</dbReference>
<dbReference type="Pfam" id="PF08242">
    <property type="entry name" value="Methyltransf_12"/>
    <property type="match status" value="1"/>
</dbReference>
<feature type="region of interest" description="C-terminal hotdog fold" evidence="6">
    <location>
        <begin position="1120"/>
        <end position="1280"/>
    </location>
</feature>
<dbReference type="SMART" id="SM00825">
    <property type="entry name" value="PKS_KS"/>
    <property type="match status" value="1"/>
</dbReference>
<dbReference type="SUPFAM" id="SSF53335">
    <property type="entry name" value="S-adenosyl-L-methionine-dependent methyltransferases"/>
    <property type="match status" value="1"/>
</dbReference>
<evidence type="ECO:0000259" key="8">
    <source>
        <dbReference type="PROSITE" id="PS50075"/>
    </source>
</evidence>
<feature type="region of interest" description="N-terminal hotdog fold" evidence="6">
    <location>
        <begin position="971"/>
        <end position="1105"/>
    </location>
</feature>
<dbReference type="Gene3D" id="3.10.129.110">
    <property type="entry name" value="Polyketide synthase dehydratase"/>
    <property type="match status" value="1"/>
</dbReference>
<dbReference type="InterPro" id="IPR009081">
    <property type="entry name" value="PP-bd_ACP"/>
</dbReference>
<keyword evidence="4" id="KW-0808">Transferase</keyword>
<dbReference type="PROSITE" id="PS52004">
    <property type="entry name" value="KS3_2"/>
    <property type="match status" value="1"/>
</dbReference>
<dbReference type="Gene3D" id="3.40.50.150">
    <property type="entry name" value="Vaccinia Virus protein VP39"/>
    <property type="match status" value="1"/>
</dbReference>
<dbReference type="GO" id="GO:0006633">
    <property type="term" value="P:fatty acid biosynthetic process"/>
    <property type="evidence" value="ECO:0007669"/>
    <property type="project" value="InterPro"/>
</dbReference>
<dbReference type="InterPro" id="IPR006162">
    <property type="entry name" value="Ppantetheine_attach_site"/>
</dbReference>
<keyword evidence="1" id="KW-0596">Phosphopantetheine</keyword>
<dbReference type="SMART" id="SM00822">
    <property type="entry name" value="PKS_KR"/>
    <property type="match status" value="1"/>
</dbReference>
<dbReference type="InterPro" id="IPR018201">
    <property type="entry name" value="Ketoacyl_synth_AS"/>
</dbReference>
<dbReference type="Gene3D" id="3.40.366.10">
    <property type="entry name" value="Malonyl-Coenzyme A Acyl Carrier Protein, domain 2"/>
    <property type="match status" value="1"/>
</dbReference>
<dbReference type="GO" id="GO:0008168">
    <property type="term" value="F:methyltransferase activity"/>
    <property type="evidence" value="ECO:0007669"/>
    <property type="project" value="UniProtKB-KW"/>
</dbReference>
<evidence type="ECO:0000256" key="7">
    <source>
        <dbReference type="SAM" id="MobiDB-lite"/>
    </source>
</evidence>
<dbReference type="InterPro" id="IPR036291">
    <property type="entry name" value="NAD(P)-bd_dom_sf"/>
</dbReference>
<dbReference type="InterPro" id="IPR016039">
    <property type="entry name" value="Thiolase-like"/>
</dbReference>
<dbReference type="InterPro" id="IPR042104">
    <property type="entry name" value="PKS_dehydratase_sf"/>
</dbReference>
<dbReference type="GO" id="GO:0004315">
    <property type="term" value="F:3-oxoacyl-[acyl-carrier-protein] synthase activity"/>
    <property type="evidence" value="ECO:0007669"/>
    <property type="project" value="InterPro"/>
</dbReference>
<accession>A0A8H8S4X5</accession>
<dbReference type="CDD" id="cd00833">
    <property type="entry name" value="PKS"/>
    <property type="match status" value="1"/>
</dbReference>
<dbReference type="InterPro" id="IPR013968">
    <property type="entry name" value="PKS_KR"/>
</dbReference>
<dbReference type="EMBL" id="QGMI01000062">
    <property type="protein sequence ID" value="TVY48035.1"/>
    <property type="molecule type" value="Genomic_DNA"/>
</dbReference>
<evidence type="ECO:0000256" key="4">
    <source>
        <dbReference type="ARBA" id="ARBA00022679"/>
    </source>
</evidence>
<dbReference type="InterPro" id="IPR016036">
    <property type="entry name" value="Malonyl_transacylase_ACP-bd"/>
</dbReference>
<dbReference type="InterPro" id="IPR057326">
    <property type="entry name" value="KR_dom"/>
</dbReference>
<evidence type="ECO:0000256" key="3">
    <source>
        <dbReference type="ARBA" id="ARBA00022603"/>
    </source>
</evidence>
<name>A0A8H8S4X5_9HELO</name>
<feature type="region of interest" description="Disordered" evidence="7">
    <location>
        <begin position="2527"/>
        <end position="2560"/>
    </location>
</feature>
<evidence type="ECO:0000256" key="2">
    <source>
        <dbReference type="ARBA" id="ARBA00022553"/>
    </source>
</evidence>
<dbReference type="InterPro" id="IPR016035">
    <property type="entry name" value="Acyl_Trfase/lysoPLipase"/>
</dbReference>
<dbReference type="Pfam" id="PF08659">
    <property type="entry name" value="KR"/>
    <property type="match status" value="1"/>
</dbReference>
<dbReference type="Pfam" id="PF14765">
    <property type="entry name" value="PS-DH"/>
    <property type="match status" value="1"/>
</dbReference>
<dbReference type="GO" id="GO:0032259">
    <property type="term" value="P:methylation"/>
    <property type="evidence" value="ECO:0007669"/>
    <property type="project" value="UniProtKB-KW"/>
</dbReference>
<organism evidence="11 12">
    <name type="scientific">Lachnellula occidentalis</name>
    <dbReference type="NCBI Taxonomy" id="215460"/>
    <lineage>
        <taxon>Eukaryota</taxon>
        <taxon>Fungi</taxon>
        <taxon>Dikarya</taxon>
        <taxon>Ascomycota</taxon>
        <taxon>Pezizomycotina</taxon>
        <taxon>Leotiomycetes</taxon>
        <taxon>Helotiales</taxon>
        <taxon>Lachnaceae</taxon>
        <taxon>Lachnellula</taxon>
    </lineage>
</organism>
<dbReference type="InterPro" id="IPR020841">
    <property type="entry name" value="PKS_Beta-ketoAc_synthase_dom"/>
</dbReference>
<dbReference type="InterPro" id="IPR049900">
    <property type="entry name" value="PKS_mFAS_DH"/>
</dbReference>
<dbReference type="InterPro" id="IPR013217">
    <property type="entry name" value="Methyltransf_12"/>
</dbReference>
<evidence type="ECO:0000313" key="11">
    <source>
        <dbReference type="EMBL" id="TVY48035.1"/>
    </source>
</evidence>
<dbReference type="Gene3D" id="3.40.50.720">
    <property type="entry name" value="NAD(P)-binding Rossmann-like Domain"/>
    <property type="match status" value="2"/>
</dbReference>
<dbReference type="SUPFAM" id="SSF51735">
    <property type="entry name" value="NAD(P)-binding Rossmann-fold domains"/>
    <property type="match status" value="2"/>
</dbReference>
<evidence type="ECO:0000256" key="1">
    <source>
        <dbReference type="ARBA" id="ARBA00022450"/>
    </source>
</evidence>
<dbReference type="Pfam" id="PF00109">
    <property type="entry name" value="ketoacyl-synt"/>
    <property type="match status" value="2"/>
</dbReference>
<evidence type="ECO:0000259" key="9">
    <source>
        <dbReference type="PROSITE" id="PS52004"/>
    </source>
</evidence>
<evidence type="ECO:0000256" key="6">
    <source>
        <dbReference type="PROSITE-ProRule" id="PRU01363"/>
    </source>
</evidence>
<comment type="caution">
    <text evidence="11">The sequence shown here is derived from an EMBL/GenBank/DDBJ whole genome shotgun (WGS) entry which is preliminary data.</text>
</comment>
<dbReference type="InterPro" id="IPR014043">
    <property type="entry name" value="Acyl_transferase_dom"/>
</dbReference>
<dbReference type="Gene3D" id="3.40.47.10">
    <property type="match status" value="1"/>
</dbReference>
<dbReference type="PROSITE" id="PS52019">
    <property type="entry name" value="PKS_MFAS_DH"/>
    <property type="match status" value="1"/>
</dbReference>
<dbReference type="SUPFAM" id="SSF53901">
    <property type="entry name" value="Thiolase-like"/>
    <property type="match status" value="1"/>
</dbReference>
<evidence type="ECO:0000313" key="12">
    <source>
        <dbReference type="Proteomes" id="UP000443090"/>
    </source>
</evidence>
<dbReference type="GO" id="GO:0044550">
    <property type="term" value="P:secondary metabolite biosynthetic process"/>
    <property type="evidence" value="ECO:0007669"/>
    <property type="project" value="UniProtKB-ARBA"/>
</dbReference>
<dbReference type="SUPFAM" id="SSF52151">
    <property type="entry name" value="FabD/lysophospholipase-like"/>
    <property type="match status" value="1"/>
</dbReference>
<protein>
    <submittedName>
        <fullName evidence="11">Polyketide synthase-nonribosomal peptide synthetase</fullName>
    </submittedName>
</protein>
<feature type="domain" description="Ketosynthase family 3 (KS3)" evidence="9">
    <location>
        <begin position="7"/>
        <end position="465"/>
    </location>
</feature>
<dbReference type="GO" id="GO:0004312">
    <property type="term" value="F:fatty acid synthase activity"/>
    <property type="evidence" value="ECO:0007669"/>
    <property type="project" value="TreeGrafter"/>
</dbReference>
<keyword evidence="2" id="KW-0597">Phosphoprotein</keyword>
<feature type="compositionally biased region" description="Low complexity" evidence="7">
    <location>
        <begin position="2538"/>
        <end position="2552"/>
    </location>
</feature>
<dbReference type="InterPro" id="IPR032821">
    <property type="entry name" value="PKS_assoc"/>
</dbReference>
<dbReference type="InterPro" id="IPR050091">
    <property type="entry name" value="PKS_NRPS_Biosynth_Enz"/>
</dbReference>
<dbReference type="Pfam" id="PF00698">
    <property type="entry name" value="Acyl_transf_1"/>
    <property type="match status" value="1"/>
</dbReference>
<feature type="domain" description="PKS/mFAS DH" evidence="10">
    <location>
        <begin position="971"/>
        <end position="1280"/>
    </location>
</feature>
<dbReference type="InterPro" id="IPR014030">
    <property type="entry name" value="Ketoacyl_synth_N"/>
</dbReference>
<gene>
    <name evidence="11" type="primary">ccsA</name>
    <name evidence="11" type="ORF">LOCC1_G003116</name>
</gene>
<dbReference type="InterPro" id="IPR013120">
    <property type="entry name" value="FAR_NAD-bd"/>
</dbReference>
<dbReference type="SUPFAM" id="SSF55048">
    <property type="entry name" value="Probable ACP-binding domain of malonyl-CoA ACP transacylase"/>
    <property type="match status" value="1"/>
</dbReference>
<keyword evidence="12" id="KW-1185">Reference proteome</keyword>
<feature type="domain" description="Carrier" evidence="8">
    <location>
        <begin position="2439"/>
        <end position="2519"/>
    </location>
</feature>
<dbReference type="Pfam" id="PF02801">
    <property type="entry name" value="Ketoacyl-synt_C"/>
    <property type="match status" value="1"/>
</dbReference>
<dbReference type="InterPro" id="IPR001227">
    <property type="entry name" value="Ac_transferase_dom_sf"/>
</dbReference>
<evidence type="ECO:0000256" key="5">
    <source>
        <dbReference type="ARBA" id="ARBA00023268"/>
    </source>
</evidence>
<dbReference type="Pfam" id="PF07993">
    <property type="entry name" value="NAD_binding_4"/>
    <property type="match status" value="1"/>
</dbReference>
<dbReference type="PROSITE" id="PS00012">
    <property type="entry name" value="PHOSPHOPANTETHEINE"/>
    <property type="match status" value="1"/>
</dbReference>
<keyword evidence="3" id="KW-0489">Methyltransferase</keyword>